<dbReference type="Gene3D" id="3.40.630.30">
    <property type="match status" value="1"/>
</dbReference>
<dbReference type="OrthoDB" id="9798081at2"/>
<proteinExistence type="predicted"/>
<reference evidence="3" key="1">
    <citation type="submission" date="2016-10" db="EMBL/GenBank/DDBJ databases">
        <authorList>
            <person name="Varghese N."/>
            <person name="Submissions S."/>
        </authorList>
    </citation>
    <scope>NUCLEOTIDE SEQUENCE [LARGE SCALE GENOMIC DNA]</scope>
    <source>
        <strain evidence="3">XBD2006</strain>
    </source>
</reference>
<gene>
    <name evidence="2" type="ORF">SAMN02910451_02976</name>
</gene>
<dbReference type="InterPro" id="IPR051531">
    <property type="entry name" value="N-acetyltransferase"/>
</dbReference>
<protein>
    <submittedName>
        <fullName evidence="2">Protein N-acetyltransferase, RimJ/RimL family</fullName>
    </submittedName>
</protein>
<keyword evidence="3" id="KW-1185">Reference proteome</keyword>
<dbReference type="EMBL" id="FMUR01000023">
    <property type="protein sequence ID" value="SCY53361.1"/>
    <property type="molecule type" value="Genomic_DNA"/>
</dbReference>
<dbReference type="RefSeq" id="WP_074463354.1">
    <property type="nucleotide sequence ID" value="NZ_FMUR01000023.1"/>
</dbReference>
<evidence type="ECO:0000313" key="2">
    <source>
        <dbReference type="EMBL" id="SCY53361.1"/>
    </source>
</evidence>
<dbReference type="CDD" id="cd04301">
    <property type="entry name" value="NAT_SF"/>
    <property type="match status" value="1"/>
</dbReference>
<evidence type="ECO:0000313" key="3">
    <source>
        <dbReference type="Proteomes" id="UP000183047"/>
    </source>
</evidence>
<dbReference type="Proteomes" id="UP000183047">
    <property type="component" value="Unassembled WGS sequence"/>
</dbReference>
<dbReference type="SUPFAM" id="SSF55729">
    <property type="entry name" value="Acyl-CoA N-acyltransferases (Nat)"/>
    <property type="match status" value="1"/>
</dbReference>
<dbReference type="AlphaFoldDB" id="A0A1G5GPM2"/>
<feature type="domain" description="N-acetyltransferase" evidence="1">
    <location>
        <begin position="7"/>
        <end position="167"/>
    </location>
</feature>
<dbReference type="PANTHER" id="PTHR43792:SF1">
    <property type="entry name" value="N-ACETYLTRANSFERASE DOMAIN-CONTAINING PROTEIN"/>
    <property type="match status" value="1"/>
</dbReference>
<dbReference type="InterPro" id="IPR000182">
    <property type="entry name" value="GNAT_dom"/>
</dbReference>
<accession>A0A1G5GPM2</accession>
<name>A0A1G5GPM2_9FIRM</name>
<keyword evidence="2" id="KW-0808">Transferase</keyword>
<dbReference type="PROSITE" id="PS51186">
    <property type="entry name" value="GNAT"/>
    <property type="match status" value="1"/>
</dbReference>
<dbReference type="Pfam" id="PF13302">
    <property type="entry name" value="Acetyltransf_3"/>
    <property type="match status" value="1"/>
</dbReference>
<dbReference type="InterPro" id="IPR016181">
    <property type="entry name" value="Acyl_CoA_acyltransferase"/>
</dbReference>
<dbReference type="PANTHER" id="PTHR43792">
    <property type="entry name" value="GNAT FAMILY, PUTATIVE (AFU_ORTHOLOGUE AFUA_3G00765)-RELATED-RELATED"/>
    <property type="match status" value="1"/>
</dbReference>
<evidence type="ECO:0000259" key="1">
    <source>
        <dbReference type="PROSITE" id="PS51186"/>
    </source>
</evidence>
<organism evidence="2 3">
    <name type="scientific">Butyrivibrio hungatei</name>
    <dbReference type="NCBI Taxonomy" id="185008"/>
    <lineage>
        <taxon>Bacteria</taxon>
        <taxon>Bacillati</taxon>
        <taxon>Bacillota</taxon>
        <taxon>Clostridia</taxon>
        <taxon>Lachnospirales</taxon>
        <taxon>Lachnospiraceae</taxon>
        <taxon>Butyrivibrio</taxon>
    </lineage>
</organism>
<dbReference type="GO" id="GO:0016747">
    <property type="term" value="F:acyltransferase activity, transferring groups other than amino-acyl groups"/>
    <property type="evidence" value="ECO:0007669"/>
    <property type="project" value="InterPro"/>
</dbReference>
<sequence>MIETERLILREYKTDDFDALYEIMSDVETMQHYPAPFDEVRTRRWIEWNLENYARYGFGLWAIVLKETGKFIGDCGITIQNIDGEKLPEIGYHIHKKYWRQGYAKEAAKAVRDWAFENTDYSSLYSYCKYTNEASYKTAEAIGMHFEKEYPDEVNKITHVSVIHRVATKK</sequence>